<dbReference type="EMBL" id="ML010705">
    <property type="protein sequence ID" value="RKO95903.1"/>
    <property type="molecule type" value="Genomic_DNA"/>
</dbReference>
<reference evidence="2" key="1">
    <citation type="journal article" date="2018" name="Nat. Microbiol.">
        <title>Leveraging single-cell genomics to expand the fungal tree of life.</title>
        <authorList>
            <person name="Ahrendt S.R."/>
            <person name="Quandt C.A."/>
            <person name="Ciobanu D."/>
            <person name="Clum A."/>
            <person name="Salamov A."/>
            <person name="Andreopoulos B."/>
            <person name="Cheng J.F."/>
            <person name="Woyke T."/>
            <person name="Pelin A."/>
            <person name="Henrissat B."/>
            <person name="Reynolds N.K."/>
            <person name="Benny G.L."/>
            <person name="Smith M.E."/>
            <person name="James T.Y."/>
            <person name="Grigoriev I.V."/>
        </authorList>
    </citation>
    <scope>NUCLEOTIDE SEQUENCE [LARGE SCALE GENOMIC DNA]</scope>
    <source>
        <strain evidence="2">ATCC 52028</strain>
    </source>
</reference>
<evidence type="ECO:0000313" key="2">
    <source>
        <dbReference type="Proteomes" id="UP000268535"/>
    </source>
</evidence>
<proteinExistence type="predicted"/>
<organism evidence="1 2">
    <name type="scientific">Caulochytrium protostelioides</name>
    <dbReference type="NCBI Taxonomy" id="1555241"/>
    <lineage>
        <taxon>Eukaryota</taxon>
        <taxon>Fungi</taxon>
        <taxon>Fungi incertae sedis</taxon>
        <taxon>Chytridiomycota</taxon>
        <taxon>Chytridiomycota incertae sedis</taxon>
        <taxon>Chytridiomycetes</taxon>
        <taxon>Caulochytriales</taxon>
        <taxon>Caulochytriaceae</taxon>
        <taxon>Caulochytrium</taxon>
    </lineage>
</organism>
<gene>
    <name evidence="1" type="ORF">CAUPRSCDRAFT_12396</name>
</gene>
<dbReference type="AlphaFoldDB" id="A0A4P9WUF6"/>
<sequence length="101" mass="11073">MAASVAWGPAPLASFSCLWWGPRHHGASCNFQNGGRPQPKVVWPFLQLSVWGRSPAETRVVLVATFKMVAKCFLQLSEWGPTAAKSRVVLVATCKMTTSRE</sequence>
<protein>
    <submittedName>
        <fullName evidence="1">Uncharacterized protein</fullName>
    </submittedName>
</protein>
<dbReference type="Proteomes" id="UP000268535">
    <property type="component" value="Unassembled WGS sequence"/>
</dbReference>
<evidence type="ECO:0000313" key="1">
    <source>
        <dbReference type="EMBL" id="RKO95903.1"/>
    </source>
</evidence>
<accession>A0A4P9WUF6</accession>
<name>A0A4P9WUF6_9FUNG</name>